<name>A0A1R4ITR4_9LACT</name>
<gene>
    <name evidence="1" type="ORF">FM115_02610</name>
</gene>
<dbReference type="AlphaFoldDB" id="A0A1R4ITR4"/>
<dbReference type="EMBL" id="FUKW01000043">
    <property type="protein sequence ID" value="SJN23296.1"/>
    <property type="molecule type" value="Genomic_DNA"/>
</dbReference>
<organism evidence="1 2">
    <name type="scientific">Marinilactibacillus psychrotolerans 42ea</name>
    <dbReference type="NCBI Taxonomy" id="1255609"/>
    <lineage>
        <taxon>Bacteria</taxon>
        <taxon>Bacillati</taxon>
        <taxon>Bacillota</taxon>
        <taxon>Bacilli</taxon>
        <taxon>Lactobacillales</taxon>
        <taxon>Carnobacteriaceae</taxon>
        <taxon>Marinilactibacillus</taxon>
    </lineage>
</organism>
<evidence type="ECO:0000313" key="2">
    <source>
        <dbReference type="Proteomes" id="UP000195611"/>
    </source>
</evidence>
<evidence type="ECO:0000313" key="1">
    <source>
        <dbReference type="EMBL" id="SJN23296.1"/>
    </source>
</evidence>
<dbReference type="Proteomes" id="UP000195611">
    <property type="component" value="Unassembled WGS sequence"/>
</dbReference>
<sequence length="71" mass="8458">MLMTQYTQVVKQITQKKLLKFETLNYENGFYEKCIMKEHRNLCPSYGMKLKKVNELLKIGDNIMKTLDLLI</sequence>
<reference evidence="1 2" key="1">
    <citation type="submission" date="2017-02" db="EMBL/GenBank/DDBJ databases">
        <authorList>
            <person name="Peterson S.W."/>
        </authorList>
    </citation>
    <scope>NUCLEOTIDE SEQUENCE [LARGE SCALE GENOMIC DNA]</scope>
    <source>
        <strain evidence="1 2">42ea</strain>
    </source>
</reference>
<protein>
    <submittedName>
        <fullName evidence="1">Uncharacterized protein</fullName>
    </submittedName>
</protein>
<accession>A0A1R4ITR4</accession>
<proteinExistence type="predicted"/>